<dbReference type="Proteomes" id="UP001214898">
    <property type="component" value="Chromosome"/>
</dbReference>
<reference evidence="1" key="1">
    <citation type="submission" date="2025-02" db="EMBL/GenBank/DDBJ databases">
        <title>Complete genome sequences of 52 Bacillus and Priestia strains isolated from West-African fermentations and 26 reference strains from the DSMZ collection.</title>
        <authorList>
            <person name="Wiedenbein E.S."/>
            <person name="Canoy T.S."/>
            <person name="Hui Y."/>
            <person name="Parkouda C."/>
            <person name="Dawende C."/>
            <person name="Ametefe E."/>
            <person name="Jespersen L."/>
            <person name="Nielsen D.S."/>
        </authorList>
    </citation>
    <scope>NUCLEOTIDE SEQUENCE</scope>
    <source>
        <strain evidence="1">PRO56</strain>
    </source>
</reference>
<sequence length="94" mass="10933">MKVMKVKRADNMSLRQTNSFMRDAVPLARQMEGHWSVRMKLALNQVIIKHLLNRPLSSNNIQVLLKKGVSYRRICKNYGIGRKDLSALQQKRIV</sequence>
<organism evidence="1 2">
    <name type="scientific">Bacillus subtilis</name>
    <dbReference type="NCBI Taxonomy" id="1423"/>
    <lineage>
        <taxon>Bacteria</taxon>
        <taxon>Bacillati</taxon>
        <taxon>Bacillota</taxon>
        <taxon>Bacilli</taxon>
        <taxon>Bacillales</taxon>
        <taxon>Bacillaceae</taxon>
        <taxon>Bacillus</taxon>
    </lineage>
</organism>
<evidence type="ECO:0000313" key="2">
    <source>
        <dbReference type="Proteomes" id="UP001214898"/>
    </source>
</evidence>
<name>A0AAX3RWQ3_BACIU</name>
<protein>
    <submittedName>
        <fullName evidence="1">Uncharacterized protein</fullName>
    </submittedName>
</protein>
<dbReference type="AlphaFoldDB" id="A0AAX3RWQ3"/>
<evidence type="ECO:0000313" key="1">
    <source>
        <dbReference type="EMBL" id="WEY86549.2"/>
    </source>
</evidence>
<proteinExistence type="predicted"/>
<accession>A0AAX3RWQ3</accession>
<dbReference type="EMBL" id="CP120576">
    <property type="protein sequence ID" value="WEY86549.2"/>
    <property type="molecule type" value="Genomic_DNA"/>
</dbReference>
<gene>
    <name evidence="1" type="ORF">P5633_00850</name>
</gene>